<dbReference type="AlphaFoldDB" id="A0A235FBU7"/>
<evidence type="ECO:0000313" key="7">
    <source>
        <dbReference type="EMBL" id="OYD58702.1"/>
    </source>
</evidence>
<dbReference type="OrthoDB" id="9806424at2"/>
<dbReference type="InterPro" id="IPR002421">
    <property type="entry name" value="5-3_exonuclease"/>
</dbReference>
<dbReference type="GO" id="GO:0033567">
    <property type="term" value="P:DNA replication, Okazaki fragment processing"/>
    <property type="evidence" value="ECO:0007669"/>
    <property type="project" value="InterPro"/>
</dbReference>
<evidence type="ECO:0000256" key="3">
    <source>
        <dbReference type="ARBA" id="ARBA00023125"/>
    </source>
</evidence>
<keyword evidence="2" id="KW-0378">Hydrolase</keyword>
<organism evidence="7 8">
    <name type="scientific">Fictibacillus aquaticus</name>
    <dbReference type="NCBI Taxonomy" id="2021314"/>
    <lineage>
        <taxon>Bacteria</taxon>
        <taxon>Bacillati</taxon>
        <taxon>Bacillota</taxon>
        <taxon>Bacilli</taxon>
        <taxon>Bacillales</taxon>
        <taxon>Fictibacillaceae</taxon>
        <taxon>Fictibacillus</taxon>
    </lineage>
</organism>
<dbReference type="Gene3D" id="1.10.150.20">
    <property type="entry name" value="5' to 3' exonuclease, C-terminal subdomain"/>
    <property type="match status" value="1"/>
</dbReference>
<comment type="function">
    <text evidence="4">5'-3' exonuclease acting preferentially on double-stranded DNA.</text>
</comment>
<dbReference type="PANTHER" id="PTHR42646">
    <property type="entry name" value="FLAP ENDONUCLEASE XNI"/>
    <property type="match status" value="1"/>
</dbReference>
<evidence type="ECO:0000256" key="2">
    <source>
        <dbReference type="ARBA" id="ARBA00022801"/>
    </source>
</evidence>
<evidence type="ECO:0000256" key="5">
    <source>
        <dbReference type="ARBA" id="ARBA00050026"/>
    </source>
</evidence>
<dbReference type="FunFam" id="1.10.150.20:FF:000003">
    <property type="entry name" value="DNA polymerase I"/>
    <property type="match status" value="1"/>
</dbReference>
<dbReference type="InterPro" id="IPR008918">
    <property type="entry name" value="HhH2"/>
</dbReference>
<dbReference type="InterPro" id="IPR020046">
    <property type="entry name" value="5-3_exonucl_a-hlix_arch_N"/>
</dbReference>
<dbReference type="InterPro" id="IPR036279">
    <property type="entry name" value="5-3_exonuclease_C_sf"/>
</dbReference>
<evidence type="ECO:0000313" key="8">
    <source>
        <dbReference type="Proteomes" id="UP000215059"/>
    </source>
</evidence>
<dbReference type="InterPro" id="IPR038969">
    <property type="entry name" value="FEN"/>
</dbReference>
<dbReference type="CDD" id="cd09859">
    <property type="entry name" value="PIN_53EXO"/>
    <property type="match status" value="1"/>
</dbReference>
<keyword evidence="7" id="KW-0255">Endonuclease</keyword>
<proteinExistence type="predicted"/>
<dbReference type="SUPFAM" id="SSF47807">
    <property type="entry name" value="5' to 3' exonuclease, C-terminal subdomain"/>
    <property type="match status" value="1"/>
</dbReference>
<feature type="domain" description="5'-3' exonuclease" evidence="6">
    <location>
        <begin position="6"/>
        <end position="276"/>
    </location>
</feature>
<dbReference type="CDD" id="cd09898">
    <property type="entry name" value="H3TH_53EXO"/>
    <property type="match status" value="1"/>
</dbReference>
<dbReference type="RefSeq" id="WP_094250663.1">
    <property type="nucleotide sequence ID" value="NZ_JBHLXL010000001.1"/>
</dbReference>
<dbReference type="Pfam" id="PF01367">
    <property type="entry name" value="5_3_exonuc"/>
    <property type="match status" value="1"/>
</dbReference>
<keyword evidence="3" id="KW-0238">DNA-binding</keyword>
<dbReference type="PANTHER" id="PTHR42646:SF2">
    <property type="entry name" value="5'-3' EXONUCLEASE FAMILY PROTEIN"/>
    <property type="match status" value="1"/>
</dbReference>
<dbReference type="GO" id="GO:0003677">
    <property type="term" value="F:DNA binding"/>
    <property type="evidence" value="ECO:0007669"/>
    <property type="project" value="UniProtKB-KW"/>
</dbReference>
<dbReference type="GO" id="GO:0017108">
    <property type="term" value="F:5'-flap endonuclease activity"/>
    <property type="evidence" value="ECO:0007669"/>
    <property type="project" value="InterPro"/>
</dbReference>
<comment type="caution">
    <text evidence="7">The sequence shown here is derived from an EMBL/GenBank/DDBJ whole genome shotgun (WGS) entry which is preliminary data.</text>
</comment>
<evidence type="ECO:0000259" key="6">
    <source>
        <dbReference type="SMART" id="SM00475"/>
    </source>
</evidence>
<dbReference type="Proteomes" id="UP000215059">
    <property type="component" value="Unassembled WGS sequence"/>
</dbReference>
<dbReference type="Pfam" id="PF02739">
    <property type="entry name" value="5_3_exonuc_N"/>
    <property type="match status" value="1"/>
</dbReference>
<dbReference type="InterPro" id="IPR029060">
    <property type="entry name" value="PIN-like_dom_sf"/>
</dbReference>
<protein>
    <recommendedName>
        <fullName evidence="5">5'-3' exonuclease</fullName>
    </recommendedName>
</protein>
<dbReference type="SMART" id="SM00279">
    <property type="entry name" value="HhH2"/>
    <property type="match status" value="1"/>
</dbReference>
<dbReference type="GO" id="GO:0008409">
    <property type="term" value="F:5'-3' exonuclease activity"/>
    <property type="evidence" value="ECO:0007669"/>
    <property type="project" value="InterPro"/>
</dbReference>
<dbReference type="Gene3D" id="3.40.50.1010">
    <property type="entry name" value="5'-nuclease"/>
    <property type="match status" value="1"/>
</dbReference>
<evidence type="ECO:0000256" key="1">
    <source>
        <dbReference type="ARBA" id="ARBA00022722"/>
    </source>
</evidence>
<dbReference type="EMBL" id="NOII01000001">
    <property type="protein sequence ID" value="OYD58702.1"/>
    <property type="molecule type" value="Genomic_DNA"/>
</dbReference>
<accession>A0A235FBU7</accession>
<sequence>MNENNEKVLLIDGFNLLSRCYFATAYGKEMHELPRNSKGLFINAVRATIQKLGALIRQHEPTHMAVAWDVKRDETLRRETFPDYKGTRGELPEPLIQQYETLVALFGQLGIPQYSVPRYEADDIIGTLVHRWRTEKDGECIIYSNDRDLLQLLCEKTSQLITSKKEEVKYTLLHFQEEFGITPVQWIDVKALLGDKSDNIPGVAGVGEKAALPLIKLYGSVESVYENMEALDPAFKRYLKKLDAGREMALLSKNLCTIFTDVPTVLDMDLDTCRWKLDKDMMKSALLELDINIRVG</sequence>
<dbReference type="SMART" id="SM00475">
    <property type="entry name" value="53EXOc"/>
    <property type="match status" value="1"/>
</dbReference>
<dbReference type="SUPFAM" id="SSF88723">
    <property type="entry name" value="PIN domain-like"/>
    <property type="match status" value="1"/>
</dbReference>
<evidence type="ECO:0000256" key="4">
    <source>
        <dbReference type="ARBA" id="ARBA00049957"/>
    </source>
</evidence>
<name>A0A235FBU7_9BACL</name>
<dbReference type="InterPro" id="IPR020045">
    <property type="entry name" value="DNA_polI_H3TH"/>
</dbReference>
<gene>
    <name evidence="7" type="ORF">CGZ90_02030</name>
</gene>
<keyword evidence="1" id="KW-0540">Nuclease</keyword>
<reference evidence="7 8" key="1">
    <citation type="submission" date="2017-07" db="EMBL/GenBank/DDBJ databases">
        <title>Fictibacillus sp. nov. GDSW-R2A3 Genome sequencing and assembly.</title>
        <authorList>
            <person name="Mayilraj S."/>
        </authorList>
    </citation>
    <scope>NUCLEOTIDE SEQUENCE [LARGE SCALE GENOMIC DNA]</scope>
    <source>
        <strain evidence="7 8">GDSW-R2A3</strain>
    </source>
</reference>
<keyword evidence="8" id="KW-1185">Reference proteome</keyword>